<evidence type="ECO:0000313" key="18">
    <source>
        <dbReference type="Ensembl" id="ENSACLP00000000889.2"/>
    </source>
</evidence>
<evidence type="ECO:0000256" key="16">
    <source>
        <dbReference type="SAM" id="SignalP"/>
    </source>
</evidence>
<keyword evidence="8" id="KW-1015">Disulfide bond</keyword>
<protein>
    <recommendedName>
        <fullName evidence="11">SPC3</fullName>
    </recommendedName>
</protein>
<dbReference type="SMART" id="SM01411">
    <property type="entry name" value="Ephrin_rec_like"/>
    <property type="match status" value="5"/>
</dbReference>
<dbReference type="PANTHER" id="PTHR42884">
    <property type="entry name" value="PROPROTEIN CONVERTASE SUBTILISIN/KEXIN-RELATED"/>
    <property type="match status" value="1"/>
</dbReference>
<dbReference type="PROSITE" id="PS00136">
    <property type="entry name" value="SUBTILASE_ASP"/>
    <property type="match status" value="1"/>
</dbReference>
<dbReference type="PROSITE" id="PS00137">
    <property type="entry name" value="SUBTILASE_HIS"/>
    <property type="match status" value="1"/>
</dbReference>
<evidence type="ECO:0000256" key="8">
    <source>
        <dbReference type="ARBA" id="ARBA00023157"/>
    </source>
</evidence>
<feature type="transmembrane region" description="Helical" evidence="15">
    <location>
        <begin position="1636"/>
        <end position="1657"/>
    </location>
</feature>
<evidence type="ECO:0000256" key="10">
    <source>
        <dbReference type="ARBA" id="ARBA00055784"/>
    </source>
</evidence>
<dbReference type="GeneTree" id="ENSGT00940000155770"/>
<evidence type="ECO:0000256" key="2">
    <source>
        <dbReference type="ARBA" id="ARBA00022670"/>
    </source>
</evidence>
<dbReference type="Gene3D" id="3.40.50.200">
    <property type="entry name" value="Peptidase S8/S53 domain"/>
    <property type="match status" value="1"/>
</dbReference>
<dbReference type="InterPro" id="IPR009030">
    <property type="entry name" value="Growth_fac_rcpt_cys_sf"/>
</dbReference>
<evidence type="ECO:0000256" key="6">
    <source>
        <dbReference type="ARBA" id="ARBA00022825"/>
    </source>
</evidence>
<dbReference type="SMART" id="SM00261">
    <property type="entry name" value="FU"/>
    <property type="match status" value="20"/>
</dbReference>
<dbReference type="Gene3D" id="2.10.220.10">
    <property type="entry name" value="Hormone Receptor, Insulin-like Growth Factor Receptor 1, Chain A, domain 2"/>
    <property type="match status" value="13"/>
</dbReference>
<feature type="domain" description="P/Homo B" evidence="17">
    <location>
        <begin position="428"/>
        <end position="562"/>
    </location>
</feature>
<evidence type="ECO:0000256" key="4">
    <source>
        <dbReference type="ARBA" id="ARBA00022729"/>
    </source>
</evidence>
<dbReference type="PRINTS" id="PR00723">
    <property type="entry name" value="SUBTILISIN"/>
</dbReference>
<dbReference type="SUPFAM" id="SSF54897">
    <property type="entry name" value="Protease propeptides/inhibitors"/>
    <property type="match status" value="1"/>
</dbReference>
<evidence type="ECO:0000256" key="15">
    <source>
        <dbReference type="SAM" id="Phobius"/>
    </source>
</evidence>
<dbReference type="Pfam" id="PF14843">
    <property type="entry name" value="GF_recep_IV"/>
    <property type="match status" value="1"/>
</dbReference>
<keyword evidence="15" id="KW-0472">Membrane</keyword>
<reference evidence="18" key="4">
    <citation type="submission" date="2025-09" db="UniProtKB">
        <authorList>
            <consortium name="Ensembl"/>
        </authorList>
    </citation>
    <scope>IDENTIFICATION</scope>
</reference>
<dbReference type="GO" id="GO:0005802">
    <property type="term" value="C:trans-Golgi network"/>
    <property type="evidence" value="ECO:0007669"/>
    <property type="project" value="TreeGrafter"/>
</dbReference>
<dbReference type="Ensembl" id="ENSACLT00000000912.2">
    <property type="protein sequence ID" value="ENSACLP00000000889.2"/>
    <property type="gene ID" value="ENSACLG00000000639.2"/>
</dbReference>
<evidence type="ECO:0000256" key="1">
    <source>
        <dbReference type="ARBA" id="ARBA00005325"/>
    </source>
</evidence>
<feature type="compositionally biased region" description="Acidic residues" evidence="14">
    <location>
        <begin position="1722"/>
        <end position="1734"/>
    </location>
</feature>
<evidence type="ECO:0000256" key="11">
    <source>
        <dbReference type="ARBA" id="ARBA00076619"/>
    </source>
</evidence>
<dbReference type="OMA" id="DEDTNDC"/>
<accession>A0A3P8N809</accession>
<dbReference type="InterPro" id="IPR022398">
    <property type="entry name" value="Peptidase_S8_His-AS"/>
</dbReference>
<dbReference type="Proteomes" id="UP000265100">
    <property type="component" value="Chromosome 7"/>
</dbReference>
<sequence>MARFIALWMGTLLQLCHATIYTNDWAIKIRGDLESVNRIAEKYGFTNMGQIGDLKRHYSFRHHETANQSKIGNKEVTDHINICTNVPFKVEWLKQQVVQRRVKRISRLLPATHHQHTNTHKPRQTDRSHMNIAAAWRRGYTGKGVVVSVLDDGIEREHPDLKPNYDPFASFDVNGQDQDRSSTSAVNNHGTQCAGVVAAAANSSRCTVGVSFHARIGGIRMLDGDVTDIVEAQSLSFSSGYIDVYLAGWGPKDDGATLDGPGPLTRLGRQGRGSIFVWPSGNGGERGDYCSCDGYSNSIYTISISSSTQHGSQPDYLEPCPSTLATAYGGWDREEMVTVGPQQSCSTAQSGTSLAASVAAGVIALTLEANPLLTWRDLQHIIVCTSKAHHLSAPDWRVNGAGYKVSHLYGFGLLDAESMVKEAERWKQVPSQHECAEEAAIQLIHPGSVLMSVHETTGCSSKAPQHVAYVEHVVVRVNISHGRRGDLSITLTSPSGTTSQLLANRPLDNSTEGFQNWEFMTAHCWGEQAAGEWTLKIQDTPSQKKDGVLEKWSLVIYGTAERPYPAHRERARSAEIPTDMFTLAGPCDPECSDDGCEGPGPQQCVTCLHFFLKFKNNTRLCVSGCPRGFWGDRRRCKRCYASCESCTGSRSDQCTSCQPGHHLTEGTNTCTRSCAAGFYHDPQEVACKPCHQACATCAGESGGQKSHFVKCVCVCSPHAAPGAGVEACNTCAEGYLMEEWRCVSSCSAGFYATEPNPEIADGCDASCLTCVGPSRWNCSSCSSGHSLQRGACAADTECTDGEYQDINGECHACHATCLKCTGPQSEDCISCISSQALDEGRCVVGCASGKYQSGGRCHLCDHTCATCVDAGPANCTSCDTDKFKVERYLYKGMCLDACPEAFYHTKQRTCEPCVDHCRLCTGPNHCLKCNASYYVSDGSCVKLECGEGEVEDPDYDDCMACEQGCKKCVLYNPRHCLSCIEGFYNFQDGCYKNCPAKTYSVEEEMTCIPCDDNCVSCDEHECYWCESYVFFSSEGKCVSECPDGFYGDEDSNNCEECHSDCVTCSGPEDEDCLLCEEGKALENGECVSDHEVCPIKTFLSDGECEDCHPSCESCAGPEKNQCTKCAKGRFLTTQQTCVLKCPGGFIASQLSGVCEACPAGCLQCVGAQHCIRCQSARKAQLFLQDGQCVQECVRGFPAGQVCHSCAPGCASCARNATHCLSCEEPLLLHKHQCVDKCPPAHTVQERECQPCPSACQECDPLGVCTGCEEYHFLHEGLCMLDCPERFFEDKEQGRCLQCHLDCALCDGPNSNDCDACTDAEATLHNGACLGACPSHTFMDGITGDCKDCNTSCLTCFGPHASSCTSCREGQMLDGNSQCIPSASKCSPHQYIDQHGECHPCHKYCYRCSGPGKTHCLSCNPRHLLLNGTCVDQCPTGYYEQESGQKCEPCHASCKSCVGKHNHECLTCKAHLFREGKECVETCQHRYHYGNTASRMCEKCDPSCGECISDEENGCLSCAPGLIYLRKQGRCLASCPQGYYHDTVHRTCEHCHASCRTCSGTSVRKSFMYFTPVLHQGSSHSCEDCDSSCLECRGPGPSNCTVCSAQAILEAGGRCLLCCHHEDEEEDTKTQQQDCNLTVFIIACVLLVLVLVTVIVLIRHSRLKNVRSDIPPRGYEKLGSGGGYGGGYSSASSYSGRAGSSGGRFQESQLVDLSERRSGNKDDDNDDDDDEDEDIVYMGQDGTVYRKFRYGQLGEDNEDELEYDDESYTFR</sequence>
<feature type="chain" id="PRO_5044187920" description="SPC3" evidence="16">
    <location>
        <begin position="19"/>
        <end position="1770"/>
    </location>
</feature>
<dbReference type="SUPFAM" id="SSF57184">
    <property type="entry name" value="Growth factor receptor domain"/>
    <property type="match status" value="7"/>
</dbReference>
<dbReference type="PROSITE" id="PS51892">
    <property type="entry name" value="SUBTILASE"/>
    <property type="match status" value="1"/>
</dbReference>
<reference evidence="19" key="2">
    <citation type="submission" date="2023-03" db="EMBL/GenBank/DDBJ databases">
        <authorList>
            <consortium name="Wellcome Sanger Institute Data Sharing"/>
        </authorList>
    </citation>
    <scope>NUCLEOTIDE SEQUENCE [LARGE SCALE GENOMIC DNA]</scope>
</reference>
<evidence type="ECO:0000256" key="7">
    <source>
        <dbReference type="ARBA" id="ARBA00023145"/>
    </source>
</evidence>
<dbReference type="SUPFAM" id="SSF52743">
    <property type="entry name" value="Subtilisin-like"/>
    <property type="match status" value="1"/>
</dbReference>
<keyword evidence="6 13" id="KW-0720">Serine protease</keyword>
<feature type="active site" description="Charge relay system" evidence="12 13">
    <location>
        <position position="189"/>
    </location>
</feature>
<dbReference type="InterPro" id="IPR023827">
    <property type="entry name" value="Peptidase_S8_Asp-AS"/>
</dbReference>
<dbReference type="InterPro" id="IPR036852">
    <property type="entry name" value="Peptidase_S8/S53_dom_sf"/>
</dbReference>
<evidence type="ECO:0000256" key="9">
    <source>
        <dbReference type="ARBA" id="ARBA00023180"/>
    </source>
</evidence>
<feature type="active site" description="Charge relay system" evidence="12 13">
    <location>
        <position position="353"/>
    </location>
</feature>
<dbReference type="FunFam" id="3.40.50.200:FF:000021">
    <property type="entry name" value="Proprotein convertase subtilisin/kexin type 5a"/>
    <property type="match status" value="1"/>
</dbReference>
<evidence type="ECO:0000256" key="13">
    <source>
        <dbReference type="PROSITE-ProRule" id="PRU01240"/>
    </source>
</evidence>
<dbReference type="Gene3D" id="2.60.120.260">
    <property type="entry name" value="Galactose-binding domain-like"/>
    <property type="match status" value="1"/>
</dbReference>
<dbReference type="InterPro" id="IPR008979">
    <property type="entry name" value="Galactose-bd-like_sf"/>
</dbReference>
<dbReference type="InterPro" id="IPR000742">
    <property type="entry name" value="EGF"/>
</dbReference>
<dbReference type="PANTHER" id="PTHR42884:SF30">
    <property type="entry name" value="PROPROTEIN CONVERTASE SUBTILISIN_KEXIN TYPE 5"/>
    <property type="match status" value="1"/>
</dbReference>
<dbReference type="SUPFAM" id="SSF49785">
    <property type="entry name" value="Galactose-binding domain-like"/>
    <property type="match status" value="1"/>
</dbReference>
<dbReference type="CDD" id="cd04059">
    <property type="entry name" value="Peptidases_S8_Protein_convertases_Kexins_Furin-like"/>
    <property type="match status" value="1"/>
</dbReference>
<dbReference type="STRING" id="8154.ENSACLP00000000889"/>
<dbReference type="InterPro" id="IPR032778">
    <property type="entry name" value="GF_recep_IV"/>
</dbReference>
<dbReference type="OrthoDB" id="300641at2759"/>
<evidence type="ECO:0000256" key="3">
    <source>
        <dbReference type="ARBA" id="ARBA00022685"/>
    </source>
</evidence>
<evidence type="ECO:0000259" key="17">
    <source>
        <dbReference type="PROSITE" id="PS51829"/>
    </source>
</evidence>
<dbReference type="FunFam" id="2.60.120.260:FF:000006">
    <property type="entry name" value="Proprotein convertase subtilisin/kexin type 5"/>
    <property type="match status" value="1"/>
</dbReference>
<dbReference type="CDD" id="cd00064">
    <property type="entry name" value="FU"/>
    <property type="match status" value="15"/>
</dbReference>
<evidence type="ECO:0000256" key="12">
    <source>
        <dbReference type="PIRSR" id="PIRSR615500-1"/>
    </source>
</evidence>
<proteinExistence type="inferred from homology"/>
<feature type="compositionally biased region" description="Acidic residues" evidence="14">
    <location>
        <begin position="1754"/>
        <end position="1770"/>
    </location>
</feature>
<reference evidence="18 19" key="1">
    <citation type="submission" date="2018-05" db="EMBL/GenBank/DDBJ databases">
        <authorList>
            <person name="Datahose"/>
        </authorList>
    </citation>
    <scope>NUCLEOTIDE SEQUENCE</scope>
</reference>
<dbReference type="InterPro" id="IPR002884">
    <property type="entry name" value="P_dom"/>
</dbReference>
<keyword evidence="15" id="KW-1133">Transmembrane helix</keyword>
<dbReference type="GO" id="GO:0000139">
    <property type="term" value="C:Golgi membrane"/>
    <property type="evidence" value="ECO:0007669"/>
    <property type="project" value="TreeGrafter"/>
</dbReference>
<comment type="similarity">
    <text evidence="1">Belongs to the peptidase S8 family. Furin subfamily.</text>
</comment>
<feature type="region of interest" description="Disordered" evidence="14">
    <location>
        <begin position="1694"/>
        <end position="1770"/>
    </location>
</feature>
<dbReference type="InterPro" id="IPR015500">
    <property type="entry name" value="Peptidase_S8_subtilisin-rel"/>
</dbReference>
<dbReference type="Pfam" id="PF01483">
    <property type="entry name" value="P_proprotein"/>
    <property type="match status" value="1"/>
</dbReference>
<keyword evidence="19" id="KW-1185">Reference proteome</keyword>
<feature type="signal peptide" evidence="16">
    <location>
        <begin position="1"/>
        <end position="18"/>
    </location>
</feature>
<name>A0A3P8N809_ASTCA</name>
<dbReference type="InterPro" id="IPR032815">
    <property type="entry name" value="S8_pro-domain"/>
</dbReference>
<reference evidence="18" key="3">
    <citation type="submission" date="2025-08" db="UniProtKB">
        <authorList>
            <consortium name="Ensembl"/>
        </authorList>
    </citation>
    <scope>IDENTIFICATION</scope>
</reference>
<dbReference type="GO" id="GO:0016486">
    <property type="term" value="P:peptide hormone processing"/>
    <property type="evidence" value="ECO:0007669"/>
    <property type="project" value="TreeGrafter"/>
</dbReference>
<evidence type="ECO:0000256" key="5">
    <source>
        <dbReference type="ARBA" id="ARBA00022801"/>
    </source>
</evidence>
<keyword evidence="5 13" id="KW-0378">Hydrolase</keyword>
<keyword evidence="15" id="KW-0812">Transmembrane</keyword>
<feature type="active site" description="Charge relay system" evidence="12 13">
    <location>
        <position position="151"/>
    </location>
</feature>
<dbReference type="InterPro" id="IPR038466">
    <property type="entry name" value="S8_pro-domain_sf"/>
</dbReference>
<organism evidence="18 19">
    <name type="scientific">Astatotilapia calliptera</name>
    <name type="common">Eastern happy</name>
    <name type="synonym">Chromis callipterus</name>
    <dbReference type="NCBI Taxonomy" id="8154"/>
    <lineage>
        <taxon>Eukaryota</taxon>
        <taxon>Metazoa</taxon>
        <taxon>Chordata</taxon>
        <taxon>Craniata</taxon>
        <taxon>Vertebrata</taxon>
        <taxon>Euteleostomi</taxon>
        <taxon>Actinopterygii</taxon>
        <taxon>Neopterygii</taxon>
        <taxon>Teleostei</taxon>
        <taxon>Neoteleostei</taxon>
        <taxon>Acanthomorphata</taxon>
        <taxon>Ovalentaria</taxon>
        <taxon>Cichlomorphae</taxon>
        <taxon>Cichliformes</taxon>
        <taxon>Cichlidae</taxon>
        <taxon>African cichlids</taxon>
        <taxon>Pseudocrenilabrinae</taxon>
        <taxon>Haplochromini</taxon>
        <taxon>Astatotilapia</taxon>
    </lineage>
</organism>
<evidence type="ECO:0000256" key="14">
    <source>
        <dbReference type="SAM" id="MobiDB-lite"/>
    </source>
</evidence>
<dbReference type="SMART" id="SM00181">
    <property type="entry name" value="EGF"/>
    <property type="match status" value="12"/>
</dbReference>
<evidence type="ECO:0000313" key="19">
    <source>
        <dbReference type="Proteomes" id="UP000265100"/>
    </source>
</evidence>
<dbReference type="InterPro" id="IPR006212">
    <property type="entry name" value="Furin_repeat"/>
</dbReference>
<dbReference type="GO" id="GO:0004252">
    <property type="term" value="F:serine-type endopeptidase activity"/>
    <property type="evidence" value="ECO:0007669"/>
    <property type="project" value="UniProtKB-UniRule"/>
</dbReference>
<comment type="function">
    <text evidence="10">Probably involved in the processing of hormone and other protein precursors at sites comprised of pairs of basic amino acid residues.</text>
</comment>
<dbReference type="PROSITE" id="PS51829">
    <property type="entry name" value="P_HOMO_B"/>
    <property type="match status" value="1"/>
</dbReference>
<dbReference type="InterPro" id="IPR000209">
    <property type="entry name" value="Peptidase_S8/S53_dom"/>
</dbReference>
<dbReference type="InterPro" id="IPR034182">
    <property type="entry name" value="Kexin/furin"/>
</dbReference>
<keyword evidence="2 13" id="KW-0645">Protease</keyword>
<dbReference type="Gene3D" id="3.30.70.850">
    <property type="entry name" value="Peptidase S8, pro-domain"/>
    <property type="match status" value="1"/>
</dbReference>
<feature type="compositionally biased region" description="Basic and acidic residues" evidence="14">
    <location>
        <begin position="1712"/>
        <end position="1721"/>
    </location>
</feature>
<dbReference type="FunFam" id="3.30.70.850:FF:000001">
    <property type="entry name" value="Proprotein convertase subtilisin/kexin type 5"/>
    <property type="match status" value="1"/>
</dbReference>
<dbReference type="Pfam" id="PF00082">
    <property type="entry name" value="Peptidase_S8"/>
    <property type="match status" value="1"/>
</dbReference>
<keyword evidence="4 16" id="KW-0732">Signal</keyword>
<keyword evidence="7" id="KW-0865">Zymogen</keyword>
<dbReference type="Pfam" id="PF16470">
    <property type="entry name" value="S8_pro-domain"/>
    <property type="match status" value="1"/>
</dbReference>
<keyword evidence="9" id="KW-0325">Glycoprotein</keyword>
<keyword evidence="3" id="KW-0165">Cleavage on pair of basic residues</keyword>